<protein>
    <recommendedName>
        <fullName evidence="2">C2H2-type domain-containing protein</fullName>
    </recommendedName>
</protein>
<dbReference type="SMART" id="SM00355">
    <property type="entry name" value="ZnF_C2H2"/>
    <property type="match status" value="3"/>
</dbReference>
<proteinExistence type="predicted"/>
<dbReference type="Proteomes" id="UP000053820">
    <property type="component" value="Unassembled WGS sequence"/>
</dbReference>
<feature type="domain" description="C2H2-type" evidence="2">
    <location>
        <begin position="103"/>
        <end position="134"/>
    </location>
</feature>
<evidence type="ECO:0000313" key="4">
    <source>
        <dbReference type="Proteomes" id="UP000053820"/>
    </source>
</evidence>
<organism evidence="3 4">
    <name type="scientific">Hydnomerulius pinastri MD-312</name>
    <dbReference type="NCBI Taxonomy" id="994086"/>
    <lineage>
        <taxon>Eukaryota</taxon>
        <taxon>Fungi</taxon>
        <taxon>Dikarya</taxon>
        <taxon>Basidiomycota</taxon>
        <taxon>Agaricomycotina</taxon>
        <taxon>Agaricomycetes</taxon>
        <taxon>Agaricomycetidae</taxon>
        <taxon>Boletales</taxon>
        <taxon>Boletales incertae sedis</taxon>
        <taxon>Leucogyrophana</taxon>
    </lineage>
</organism>
<reference evidence="3 4" key="1">
    <citation type="submission" date="2014-04" db="EMBL/GenBank/DDBJ databases">
        <title>Evolutionary Origins and Diversification of the Mycorrhizal Mutualists.</title>
        <authorList>
            <consortium name="DOE Joint Genome Institute"/>
            <consortium name="Mycorrhizal Genomics Consortium"/>
            <person name="Kohler A."/>
            <person name="Kuo A."/>
            <person name="Nagy L.G."/>
            <person name="Floudas D."/>
            <person name="Copeland A."/>
            <person name="Barry K.W."/>
            <person name="Cichocki N."/>
            <person name="Veneault-Fourrey C."/>
            <person name="LaButti K."/>
            <person name="Lindquist E.A."/>
            <person name="Lipzen A."/>
            <person name="Lundell T."/>
            <person name="Morin E."/>
            <person name="Murat C."/>
            <person name="Riley R."/>
            <person name="Ohm R."/>
            <person name="Sun H."/>
            <person name="Tunlid A."/>
            <person name="Henrissat B."/>
            <person name="Grigoriev I.V."/>
            <person name="Hibbett D.S."/>
            <person name="Martin F."/>
        </authorList>
    </citation>
    <scope>NUCLEOTIDE SEQUENCE [LARGE SCALE GENOMIC DNA]</scope>
    <source>
        <strain evidence="3 4">MD-312</strain>
    </source>
</reference>
<keyword evidence="1" id="KW-0863">Zinc-finger</keyword>
<keyword evidence="4" id="KW-1185">Reference proteome</keyword>
<sequence>ILFKRRAMDDIQYNPNFGDEEYVGVIAYGIDSISHACHWLDGGGNPCNQVLKARDFNVHLRTTHGLAAQSQSYPCRWYGCLGGVMTRPGLERHVHEVHLASRWPCNRVGCGQEFTRKQTLKDHLSGCPHPGNGGNN</sequence>
<gene>
    <name evidence="3" type="ORF">HYDPIDRAFT_119516</name>
</gene>
<dbReference type="AlphaFoldDB" id="A0A0C9VLF7"/>
<evidence type="ECO:0000313" key="3">
    <source>
        <dbReference type="EMBL" id="KIJ58445.1"/>
    </source>
</evidence>
<name>A0A0C9VLF7_9AGAM</name>
<accession>A0A0C9VLF7</accession>
<dbReference type="Gene3D" id="3.30.160.60">
    <property type="entry name" value="Classic Zinc Finger"/>
    <property type="match status" value="1"/>
</dbReference>
<dbReference type="PROSITE" id="PS00028">
    <property type="entry name" value="ZINC_FINGER_C2H2_1"/>
    <property type="match status" value="1"/>
</dbReference>
<dbReference type="InterPro" id="IPR013087">
    <property type="entry name" value="Znf_C2H2_type"/>
</dbReference>
<dbReference type="GO" id="GO:0008270">
    <property type="term" value="F:zinc ion binding"/>
    <property type="evidence" value="ECO:0007669"/>
    <property type="project" value="UniProtKB-KW"/>
</dbReference>
<evidence type="ECO:0000256" key="1">
    <source>
        <dbReference type="PROSITE-ProRule" id="PRU00042"/>
    </source>
</evidence>
<keyword evidence="1" id="KW-0862">Zinc</keyword>
<dbReference type="PROSITE" id="PS50157">
    <property type="entry name" value="ZINC_FINGER_C2H2_2"/>
    <property type="match status" value="1"/>
</dbReference>
<dbReference type="EMBL" id="KN839939">
    <property type="protein sequence ID" value="KIJ58445.1"/>
    <property type="molecule type" value="Genomic_DNA"/>
</dbReference>
<keyword evidence="1" id="KW-0479">Metal-binding</keyword>
<dbReference type="OrthoDB" id="10261408at2759"/>
<feature type="non-terminal residue" evidence="3">
    <location>
        <position position="136"/>
    </location>
</feature>
<dbReference type="HOGENOM" id="CLU_126337_0_0_1"/>
<evidence type="ECO:0000259" key="2">
    <source>
        <dbReference type="PROSITE" id="PS50157"/>
    </source>
</evidence>